<dbReference type="RefSeq" id="XP_007372306.1">
    <property type="nucleotide sequence ID" value="XM_007372244.1"/>
</dbReference>
<name>G3AFA6_SPAPN</name>
<evidence type="ECO:0000313" key="4">
    <source>
        <dbReference type="Proteomes" id="UP000000709"/>
    </source>
</evidence>
<dbReference type="GeneID" id="18874956"/>
<dbReference type="PANTHER" id="PTHR12072:SF4">
    <property type="entry name" value="CWF19-LIKE PROTEIN 1"/>
    <property type="match status" value="1"/>
</dbReference>
<dbReference type="STRING" id="619300.G3AFA6"/>
<dbReference type="eggNOG" id="KOG2476">
    <property type="taxonomic scope" value="Eukaryota"/>
</dbReference>
<reference evidence="3 4" key="1">
    <citation type="journal article" date="2011" name="Proc. Natl. Acad. Sci. U.S.A.">
        <title>Comparative genomics of xylose-fermenting fungi for enhanced biofuel production.</title>
        <authorList>
            <person name="Wohlbach D.J."/>
            <person name="Kuo A."/>
            <person name="Sato T.K."/>
            <person name="Potts K.M."/>
            <person name="Salamov A.A."/>
            <person name="LaButti K.M."/>
            <person name="Sun H."/>
            <person name="Clum A."/>
            <person name="Pangilinan J.L."/>
            <person name="Lindquist E.A."/>
            <person name="Lucas S."/>
            <person name="Lapidus A."/>
            <person name="Jin M."/>
            <person name="Gunawan C."/>
            <person name="Balan V."/>
            <person name="Dale B.E."/>
            <person name="Jeffries T.W."/>
            <person name="Zinkel R."/>
            <person name="Barry K.W."/>
            <person name="Grigoriev I.V."/>
            <person name="Gasch A.P."/>
        </authorList>
    </citation>
    <scope>NUCLEOTIDE SEQUENCE [LARGE SCALE GENOMIC DNA]</scope>
    <source>
        <strain evidence="4">NRRL Y-27907 / 11-Y1</strain>
    </source>
</reference>
<dbReference type="InterPro" id="IPR006768">
    <property type="entry name" value="Cwf19-like_C_dom-1"/>
</dbReference>
<dbReference type="CDD" id="cd07380">
    <property type="entry name" value="MPP_CWF19_N"/>
    <property type="match status" value="1"/>
</dbReference>
<dbReference type="GO" id="GO:0000398">
    <property type="term" value="P:mRNA splicing, via spliceosome"/>
    <property type="evidence" value="ECO:0007669"/>
    <property type="project" value="EnsemblFungi"/>
</dbReference>
<dbReference type="Pfam" id="PF04676">
    <property type="entry name" value="CwfJ_C_2"/>
    <property type="match status" value="1"/>
</dbReference>
<dbReference type="KEGG" id="spaa:SPAPADRAFT_64109"/>
<accession>G3AFA6</accession>
<feature type="domain" description="Cwf19-like protein C-terminal" evidence="1">
    <location>
        <begin position="396"/>
        <end position="489"/>
    </location>
</feature>
<gene>
    <name evidence="3" type="ORF">SPAPADRAFT_64109</name>
</gene>
<evidence type="ECO:0000313" key="3">
    <source>
        <dbReference type="EMBL" id="EGW34894.1"/>
    </source>
</evidence>
<dbReference type="OMA" id="FSGHCLI"/>
<dbReference type="EMBL" id="GL996499">
    <property type="protein sequence ID" value="EGW34894.1"/>
    <property type="molecule type" value="Genomic_DNA"/>
</dbReference>
<dbReference type="GO" id="GO:0005829">
    <property type="term" value="C:cytosol"/>
    <property type="evidence" value="ECO:0007669"/>
    <property type="project" value="EnsemblFungi"/>
</dbReference>
<dbReference type="AlphaFoldDB" id="G3AFA6"/>
<dbReference type="Pfam" id="PF04677">
    <property type="entry name" value="CwfJ_C_1"/>
    <property type="match status" value="1"/>
</dbReference>
<dbReference type="OrthoDB" id="444325at2759"/>
<dbReference type="PANTHER" id="PTHR12072">
    <property type="entry name" value="CWF19, CELL CYCLE CONTROL PROTEIN"/>
    <property type="match status" value="1"/>
</dbReference>
<dbReference type="FunCoup" id="G3AFA6">
    <property type="interactions" value="1134"/>
</dbReference>
<dbReference type="InParanoid" id="G3AFA6"/>
<organism evidence="4">
    <name type="scientific">Spathaspora passalidarum (strain NRRL Y-27907 / 11-Y1)</name>
    <dbReference type="NCBI Taxonomy" id="619300"/>
    <lineage>
        <taxon>Eukaryota</taxon>
        <taxon>Fungi</taxon>
        <taxon>Dikarya</taxon>
        <taxon>Ascomycota</taxon>
        <taxon>Saccharomycotina</taxon>
        <taxon>Pichiomycetes</taxon>
        <taxon>Debaryomycetaceae</taxon>
        <taxon>Spathaspora</taxon>
    </lineage>
</organism>
<evidence type="ECO:0000259" key="1">
    <source>
        <dbReference type="Pfam" id="PF04676"/>
    </source>
</evidence>
<dbReference type="GO" id="GO:0061632">
    <property type="term" value="F:RNA lariat debranching enzyme activator activity"/>
    <property type="evidence" value="ECO:0007669"/>
    <property type="project" value="EnsemblFungi"/>
</dbReference>
<evidence type="ECO:0000259" key="2">
    <source>
        <dbReference type="Pfam" id="PF04677"/>
    </source>
</evidence>
<dbReference type="InterPro" id="IPR040194">
    <property type="entry name" value="Cwf19-like"/>
</dbReference>
<dbReference type="HOGENOM" id="CLU_019955_0_0_1"/>
<dbReference type="InterPro" id="IPR006767">
    <property type="entry name" value="Cwf19-like_C_dom-2"/>
</dbReference>
<proteinExistence type="predicted"/>
<protein>
    <recommendedName>
        <fullName evidence="5">Cwf19-like C-terminal domain-containing protein</fullName>
    </recommendedName>
</protein>
<keyword evidence="4" id="KW-1185">Reference proteome</keyword>
<sequence>MSQKSKFLILNPSPEDLDKVLTKSNLQYTKNGPFEATILLGDVLPSGSNLPKVQLEGSTYFCEGKNGVSENISISTDSLISVDKNLTFMKSAVNVLRLTSGLVVMMVSGNPSIPKEELINQVKEVKVKVDILVTYEWPKTIAYIEQLTLVGSEVIDQVIKLVKPRYHFAVGNITGKFFELEPFAWDSGEITRFISLGQEGTGSKWFYAFSLGLIQEDVLKLRENPFTIQTKKRELEIVEDKAETKKVKVVSPESCFFCLGNPKIEHHMIVSIGANAYLTIAKGPLTRSNRNLYFSGHGILIPIEHIPTIRSKGDIQDNPIYKEIIKYQQSLVSAFFEQKPSYRLVFWEVSRSTNVHLNIQFVPVEEQFLGKFAPSLSSRTKANNIKFTKNHKLNFHKFIDLQDPKLAGIINKSDYIMFTIWTNPTEQEIHIAELDDASKPIDIQFPRRVLADTLNLRSRVYWDKCQQPKFKEIEDCEEFKKFFHNHDFTIS</sequence>
<dbReference type="GO" id="GO:0071014">
    <property type="term" value="C:post-mRNA release spliceosomal complex"/>
    <property type="evidence" value="ECO:0007669"/>
    <property type="project" value="TreeGrafter"/>
</dbReference>
<dbReference type="Proteomes" id="UP000000709">
    <property type="component" value="Unassembled WGS sequence"/>
</dbReference>
<evidence type="ECO:0008006" key="5">
    <source>
        <dbReference type="Google" id="ProtNLM"/>
    </source>
</evidence>
<feature type="domain" description="Cwf19-like C-terminal" evidence="2">
    <location>
        <begin position="245"/>
        <end position="368"/>
    </location>
</feature>